<feature type="transmembrane region" description="Helical" evidence="1">
    <location>
        <begin position="66"/>
        <end position="86"/>
    </location>
</feature>
<reference evidence="3" key="1">
    <citation type="submission" date="2016-10" db="EMBL/GenBank/DDBJ databases">
        <title>Sequence of Gallionella enrichment culture.</title>
        <authorList>
            <person name="Poehlein A."/>
            <person name="Muehling M."/>
            <person name="Daniel R."/>
        </authorList>
    </citation>
    <scope>NUCLEOTIDE SEQUENCE</scope>
</reference>
<evidence type="ECO:0000259" key="2">
    <source>
        <dbReference type="PROSITE" id="PS50965"/>
    </source>
</evidence>
<gene>
    <name evidence="3" type="ORF">GALL_325580</name>
</gene>
<feature type="domain" description="NERD" evidence="2">
    <location>
        <begin position="121"/>
        <end position="241"/>
    </location>
</feature>
<dbReference type="AlphaFoldDB" id="A0A1J5RBV1"/>
<dbReference type="InterPro" id="IPR011528">
    <property type="entry name" value="NERD"/>
</dbReference>
<feature type="transmembrane region" description="Helical" evidence="1">
    <location>
        <begin position="92"/>
        <end position="110"/>
    </location>
</feature>
<feature type="transmembrane region" description="Helical" evidence="1">
    <location>
        <begin position="12"/>
        <end position="30"/>
    </location>
</feature>
<accession>A0A1J5RBV1</accession>
<proteinExistence type="predicted"/>
<dbReference type="PROSITE" id="PS50965">
    <property type="entry name" value="NERD"/>
    <property type="match status" value="1"/>
</dbReference>
<protein>
    <submittedName>
        <fullName evidence="3">Nuclease-related domain protein</fullName>
    </submittedName>
</protein>
<keyword evidence="1" id="KW-0812">Transmembrane</keyword>
<evidence type="ECO:0000313" key="3">
    <source>
        <dbReference type="EMBL" id="OIQ85621.1"/>
    </source>
</evidence>
<keyword evidence="1" id="KW-1133">Transmembrane helix</keyword>
<dbReference type="EMBL" id="MLJW01000532">
    <property type="protein sequence ID" value="OIQ85621.1"/>
    <property type="molecule type" value="Genomic_DNA"/>
</dbReference>
<sequence>MPAPGPLSQRFVIWLLIFLPVASAAGILLWRITWKNARRRYPLQDCILRPPGESTRQRLESESERFANIVLYMTLLPALLYATALAGGFGPWIPSVVSCVGAVVGSIALWRCHDRLSSFGLGYAGERAVADHLQPLERAGYRVFHDVPVASFNIDHVVVGPTGLFAIETKTRRTPAGSPETRRRTVEFDGQLIHYPGSSDRYGIDQAIRNRDALRALLHERLAAELPVSGILALPGWFVVEKGLAEVRVMSPQMIPALITTASPALPREFLPRVVTLLSDLCSMSLEPPKAD</sequence>
<organism evidence="3">
    <name type="scientific">mine drainage metagenome</name>
    <dbReference type="NCBI Taxonomy" id="410659"/>
    <lineage>
        <taxon>unclassified sequences</taxon>
        <taxon>metagenomes</taxon>
        <taxon>ecological metagenomes</taxon>
    </lineage>
</organism>
<dbReference type="Pfam" id="PF08378">
    <property type="entry name" value="NERD"/>
    <property type="match status" value="1"/>
</dbReference>
<evidence type="ECO:0000256" key="1">
    <source>
        <dbReference type="SAM" id="Phobius"/>
    </source>
</evidence>
<comment type="caution">
    <text evidence="3">The sequence shown here is derived from an EMBL/GenBank/DDBJ whole genome shotgun (WGS) entry which is preliminary data.</text>
</comment>
<keyword evidence="1" id="KW-0472">Membrane</keyword>
<name>A0A1J5RBV1_9ZZZZ</name>